<evidence type="ECO:0000313" key="1">
    <source>
        <dbReference type="EMBL" id="GBN76648.1"/>
    </source>
</evidence>
<dbReference type="Proteomes" id="UP000499080">
    <property type="component" value="Unassembled WGS sequence"/>
</dbReference>
<evidence type="ECO:0000313" key="2">
    <source>
        <dbReference type="Proteomes" id="UP000499080"/>
    </source>
</evidence>
<accession>A0A4Y2RLW2</accession>
<comment type="caution">
    <text evidence="1">The sequence shown here is derived from an EMBL/GenBank/DDBJ whole genome shotgun (WGS) entry which is preliminary data.</text>
</comment>
<dbReference type="EMBL" id="BGPR01017602">
    <property type="protein sequence ID" value="GBN76648.1"/>
    <property type="molecule type" value="Genomic_DNA"/>
</dbReference>
<reference evidence="1 2" key="1">
    <citation type="journal article" date="2019" name="Sci. Rep.">
        <title>Orb-weaving spider Araneus ventricosus genome elucidates the spidroin gene catalogue.</title>
        <authorList>
            <person name="Kono N."/>
            <person name="Nakamura H."/>
            <person name="Ohtoshi R."/>
            <person name="Moran D.A.P."/>
            <person name="Shinohara A."/>
            <person name="Yoshida Y."/>
            <person name="Fujiwara M."/>
            <person name="Mori M."/>
            <person name="Tomita M."/>
            <person name="Arakawa K."/>
        </authorList>
    </citation>
    <scope>NUCLEOTIDE SEQUENCE [LARGE SCALE GENOMIC DNA]</scope>
</reference>
<organism evidence="1 2">
    <name type="scientific">Araneus ventricosus</name>
    <name type="common">Orbweaver spider</name>
    <name type="synonym">Epeira ventricosa</name>
    <dbReference type="NCBI Taxonomy" id="182803"/>
    <lineage>
        <taxon>Eukaryota</taxon>
        <taxon>Metazoa</taxon>
        <taxon>Ecdysozoa</taxon>
        <taxon>Arthropoda</taxon>
        <taxon>Chelicerata</taxon>
        <taxon>Arachnida</taxon>
        <taxon>Araneae</taxon>
        <taxon>Araneomorphae</taxon>
        <taxon>Entelegynae</taxon>
        <taxon>Araneoidea</taxon>
        <taxon>Araneidae</taxon>
        <taxon>Araneus</taxon>
    </lineage>
</organism>
<proteinExistence type="predicted"/>
<dbReference type="AlphaFoldDB" id="A0A4Y2RLW2"/>
<sequence>MRYHLFTYNPRRPTHPLVWSGKEVPFIYLYNPRRPTHHWYGMDEVSFIYLQPVVDPPIGMERYEVPFIYLQPTSTHSPIGMEQRMGPLYLQPTSTQFHPLMERKRYHLFTYNPRRPLTHWYGAV</sequence>
<protein>
    <submittedName>
        <fullName evidence="1">Uncharacterized protein</fullName>
    </submittedName>
</protein>
<name>A0A4Y2RLW2_ARAVE</name>
<gene>
    <name evidence="1" type="ORF">AVEN_97845_1</name>
</gene>
<keyword evidence="2" id="KW-1185">Reference proteome</keyword>